<keyword evidence="3" id="KW-0675">Receptor</keyword>
<dbReference type="Proteomes" id="UP000485058">
    <property type="component" value="Unassembled WGS sequence"/>
</dbReference>
<dbReference type="Gene3D" id="2.60.40.10">
    <property type="entry name" value="Immunoglobulins"/>
    <property type="match status" value="1"/>
</dbReference>
<protein>
    <submittedName>
        <fullName evidence="3">Receptor for egg jelly</fullName>
    </submittedName>
</protein>
<feature type="compositionally biased region" description="Pro residues" evidence="1">
    <location>
        <begin position="986"/>
        <end position="1006"/>
    </location>
</feature>
<dbReference type="Pfam" id="PF02010">
    <property type="entry name" value="REJ"/>
    <property type="match status" value="1"/>
</dbReference>
<evidence type="ECO:0000256" key="1">
    <source>
        <dbReference type="SAM" id="MobiDB-lite"/>
    </source>
</evidence>
<evidence type="ECO:0000313" key="4">
    <source>
        <dbReference type="Proteomes" id="UP000485058"/>
    </source>
</evidence>
<accession>A0A699ZYB6</accession>
<dbReference type="AlphaFoldDB" id="A0A699ZYB6"/>
<feature type="domain" description="PKD/REJ-like" evidence="2">
    <location>
        <begin position="248"/>
        <end position="429"/>
    </location>
</feature>
<feature type="region of interest" description="Disordered" evidence="1">
    <location>
        <begin position="978"/>
        <end position="1040"/>
    </location>
</feature>
<gene>
    <name evidence="3" type="ORF">HaLaN_18228</name>
</gene>
<organism evidence="3 4">
    <name type="scientific">Haematococcus lacustris</name>
    <name type="common">Green alga</name>
    <name type="synonym">Haematococcus pluvialis</name>
    <dbReference type="NCBI Taxonomy" id="44745"/>
    <lineage>
        <taxon>Eukaryota</taxon>
        <taxon>Viridiplantae</taxon>
        <taxon>Chlorophyta</taxon>
        <taxon>core chlorophytes</taxon>
        <taxon>Chlorophyceae</taxon>
        <taxon>CS clade</taxon>
        <taxon>Chlamydomonadales</taxon>
        <taxon>Haematococcaceae</taxon>
        <taxon>Haematococcus</taxon>
    </lineage>
</organism>
<feature type="compositionally biased region" description="Basic and acidic residues" evidence="1">
    <location>
        <begin position="1031"/>
        <end position="1040"/>
    </location>
</feature>
<sequence>MGSGSTWAVSTDTDGLPIAQLTTRLGNSATAVPGSAVRMVNAGGLLRDALTGIAFSVSNVTLTAPRTVPVPTAAIFAPASTSPPCTVGSTAPALTFDASGSQDSTGRGNLLFSWTYLASQSAVTGSGGTTNNDILLSLPRTSVASFTIAGSRLNTTFFARNQGTHVIRVTVTNFLGGSNSVTATISVAGATTPKFTIVGGNRQFFSNDEDVLSLSATLDPASLCPGAPAPTWSWESTGPNLFTLPDGAGLTSSLAVPGDLLRTFAVNNLQYELTVTMTSGTTSLAVPLSLTCIGSALQPVLTGPSGLVASNQLARFDASASLDPDGQPVSFQFSCTRMDTGAACSRDPAAAGTQDGAVFTQDLSRLPVGVDLQFRVRMSATSPADGRVASVSTLLTTSPVVPVTGRITRTCPGGCGASLNPTQPLALSVFLDRRADGTDLALSDNSWLIPPASLPTSGTLTITAFLFHNCNGNFATCPGGSTGKTSLSIPINTPPSCSAPSAATGDTCAVVAQTLGAGAAVLGNNAGNFFNITSNPDAVAVYTVSAAGFRVGGKLAPVYQYTLYSQNGRAIAAQTDFIIDSSRDWVGLAPGNYSFAVTVRDGAGSVLQVNATTQATVNPINLSGSGILSGAAGTLLNTFTSCSPIDLPCMSNAFAALYGLAQQASVTPGTSAATTLLQDSPDLSTAMSVAAGRLTSGAVLSGASLATANQVLGLMVQVAEVCLQSQRCPANVTDALTTAKTSAITTARTLTPTAGSNALRAGSSVVVLGPANLNAAAASSAFNTLVKGWDTVLAALTTSTGAGLPPAPSTSLQTLLFGGIAYIAVDTVSGFANRTVSGFPAENGGSQASVTFGTGLQQACNTPSRAMPASQCPSSPTTTFTLTVGYLAASTAAQLVPSMQPLPEAGASLASGAMRLTYSGAAGDEITAGGETPKGFITVRLPLAAARNSARAYACLLFSPSSQTYTSLGAPVFSPDNRTATYAASPPTPPNVLPPTPPAPNPPAPQPLTRRLLQALLRPWAPSAQAMEHPSQADERPIME</sequence>
<keyword evidence="4" id="KW-1185">Reference proteome</keyword>
<evidence type="ECO:0000259" key="2">
    <source>
        <dbReference type="Pfam" id="PF02010"/>
    </source>
</evidence>
<dbReference type="EMBL" id="BLLF01001743">
    <property type="protein sequence ID" value="GFH21012.1"/>
    <property type="molecule type" value="Genomic_DNA"/>
</dbReference>
<evidence type="ECO:0000313" key="3">
    <source>
        <dbReference type="EMBL" id="GFH21012.1"/>
    </source>
</evidence>
<proteinExistence type="predicted"/>
<dbReference type="InterPro" id="IPR013783">
    <property type="entry name" value="Ig-like_fold"/>
</dbReference>
<comment type="caution">
    <text evidence="3">The sequence shown here is derived from an EMBL/GenBank/DDBJ whole genome shotgun (WGS) entry which is preliminary data.</text>
</comment>
<reference evidence="3 4" key="1">
    <citation type="submission" date="2020-02" db="EMBL/GenBank/DDBJ databases">
        <title>Draft genome sequence of Haematococcus lacustris strain NIES-144.</title>
        <authorList>
            <person name="Morimoto D."/>
            <person name="Nakagawa S."/>
            <person name="Yoshida T."/>
            <person name="Sawayama S."/>
        </authorList>
    </citation>
    <scope>NUCLEOTIDE SEQUENCE [LARGE SCALE GENOMIC DNA]</scope>
    <source>
        <strain evidence="3 4">NIES-144</strain>
    </source>
</reference>
<dbReference type="InterPro" id="IPR002859">
    <property type="entry name" value="PKD/REJ-like"/>
</dbReference>
<name>A0A699ZYB6_HAELA</name>